<sequence>MTQRPDPAPAHFSRFAAIDWSGAKGNRHKGIAIAICEAGDAAPALVSPPSGTWSRREVLDWVRAQADTPTLIGFDFSFAPPIAERGAYLPGEETPATAREFWAYLDDACDDVDLGAASFLEARRGRHFYFGAADGVKADFMHLRRCEAHFNAGGGGKPSTVYDAIGAAQVAKASFAGMRLLHALRDNVPIWPFDPPPRSGALVVEIYTSIAARAAGIRKGRSKVRDGQALDDALGALETRPHHPLARYDDHATDAIMAAAWLRMRASDDGLWRPAPLTSRLAATEGWTFGVA</sequence>
<keyword evidence="2" id="KW-1185">Reference proteome</keyword>
<evidence type="ECO:0000313" key="2">
    <source>
        <dbReference type="Proteomes" id="UP000676996"/>
    </source>
</evidence>
<proteinExistence type="predicted"/>
<reference evidence="1" key="1">
    <citation type="submission" date="2021-04" db="EMBL/GenBank/DDBJ databases">
        <title>Ouciella asimina sp. nov., isolated from the surface seawater in the hydrothermal field of Okinawa Trough.</title>
        <authorList>
            <person name="Shuang W."/>
        </authorList>
    </citation>
    <scope>NUCLEOTIDE SEQUENCE</scope>
    <source>
        <strain evidence="1">LXI357</strain>
    </source>
</reference>
<gene>
    <name evidence="1" type="ORF">J7S20_05830</name>
</gene>
<accession>A0A8T4II88</accession>
<dbReference type="RefSeq" id="WP_284053274.1">
    <property type="nucleotide sequence ID" value="NZ_JAGRQC010000001.1"/>
</dbReference>
<dbReference type="Proteomes" id="UP000676996">
    <property type="component" value="Unassembled WGS sequence"/>
</dbReference>
<evidence type="ECO:0000313" key="1">
    <source>
        <dbReference type="EMBL" id="MBR0552019.1"/>
    </source>
</evidence>
<organism evidence="1 2">
    <name type="scientific">Stakelama marina</name>
    <dbReference type="NCBI Taxonomy" id="2826939"/>
    <lineage>
        <taxon>Bacteria</taxon>
        <taxon>Pseudomonadati</taxon>
        <taxon>Pseudomonadota</taxon>
        <taxon>Alphaproteobacteria</taxon>
        <taxon>Sphingomonadales</taxon>
        <taxon>Sphingomonadaceae</taxon>
        <taxon>Stakelama</taxon>
    </lineage>
</organism>
<protein>
    <recommendedName>
        <fullName evidence="3">DUF429 domain-containing protein</fullName>
    </recommendedName>
</protein>
<dbReference type="AlphaFoldDB" id="A0A8T4II88"/>
<dbReference type="EMBL" id="JAGRQC010000001">
    <property type="protein sequence ID" value="MBR0552019.1"/>
    <property type="molecule type" value="Genomic_DNA"/>
</dbReference>
<evidence type="ECO:0008006" key="3">
    <source>
        <dbReference type="Google" id="ProtNLM"/>
    </source>
</evidence>
<comment type="caution">
    <text evidence="1">The sequence shown here is derived from an EMBL/GenBank/DDBJ whole genome shotgun (WGS) entry which is preliminary data.</text>
</comment>
<name>A0A8T4II88_9SPHN</name>